<dbReference type="EMBL" id="UOFL01000216">
    <property type="protein sequence ID" value="VAW81308.1"/>
    <property type="molecule type" value="Genomic_DNA"/>
</dbReference>
<name>A0A3B0YK24_9ZZZZ</name>
<accession>A0A3B0YK24</accession>
<organism evidence="1">
    <name type="scientific">hydrothermal vent metagenome</name>
    <dbReference type="NCBI Taxonomy" id="652676"/>
    <lineage>
        <taxon>unclassified sequences</taxon>
        <taxon>metagenomes</taxon>
        <taxon>ecological metagenomes</taxon>
    </lineage>
</organism>
<gene>
    <name evidence="1" type="ORF">MNBD_GAMMA12-1511</name>
</gene>
<reference evidence="1" key="1">
    <citation type="submission" date="2018-06" db="EMBL/GenBank/DDBJ databases">
        <authorList>
            <person name="Zhirakovskaya E."/>
        </authorList>
    </citation>
    <scope>NUCLEOTIDE SEQUENCE</scope>
</reference>
<sequence>MGSSLKRWEIMIVYANLKLNSIITNNKMSISNTTDPSELIPQSRNIANSAHVKIAIERRAHERNDTSSVARWLKKQFTRYVLRVFSEVKVITSVSEYEVLAMEPAPAWLSIRFGEPDVIICWMDPQEPTLLDLERKVLEWLYSRLGTRDEAKFPRITPEQVLNKWQADHLVMSRAMKRGWLPTSGSGRIKIAEINDFVIWEFDPTHPEFRQELANESAMMQHCIGQFSDREKMEGGYGMYYVDKAINRTMRLFSIRNLAGTAHVTASVNVSDDCLLTLEQLKGKQNQPPASKYITASVELLRVLNIKHYQHFDTESAGIYERGGDTVTFDKLPLDEQRQIITRYPALFAQMKSYDPQSWWIVGETGFDAFSDKVTIPTGFQIFAALLNPISVLKAKIPGLNKTARNGASFEVEGIKVRIPSCQNLRRLK</sequence>
<proteinExistence type="predicted"/>
<dbReference type="AlphaFoldDB" id="A0A3B0YK24"/>
<evidence type="ECO:0000313" key="1">
    <source>
        <dbReference type="EMBL" id="VAW81308.1"/>
    </source>
</evidence>
<protein>
    <submittedName>
        <fullName evidence="1">Uncharacterized protein</fullName>
    </submittedName>
</protein>